<dbReference type="GO" id="GO:0030976">
    <property type="term" value="F:thiamine pyrophosphate binding"/>
    <property type="evidence" value="ECO:0007669"/>
    <property type="project" value="TreeGrafter"/>
</dbReference>
<accession>A0A7J8JP16</accession>
<protein>
    <submittedName>
        <fullName evidence="3">Transketolase like 2</fullName>
    </submittedName>
</protein>
<keyword evidence="2" id="KW-0786">Thiamine pyrophosphate</keyword>
<keyword evidence="4" id="KW-1185">Reference proteome</keyword>
<dbReference type="InterPro" id="IPR051424">
    <property type="entry name" value="Transketolase-like"/>
</dbReference>
<comment type="caution">
    <text evidence="3">The sequence shown here is derived from an EMBL/GenBank/DDBJ whole genome shotgun (WGS) entry which is preliminary data.</text>
</comment>
<evidence type="ECO:0000313" key="3">
    <source>
        <dbReference type="EMBL" id="KAF6498200.1"/>
    </source>
</evidence>
<reference evidence="3 4" key="1">
    <citation type="journal article" date="2020" name="Nature">
        <title>Six reference-quality genomes reveal evolution of bat adaptations.</title>
        <authorList>
            <person name="Jebb D."/>
            <person name="Huang Z."/>
            <person name="Pippel M."/>
            <person name="Hughes G.M."/>
            <person name="Lavrichenko K."/>
            <person name="Devanna P."/>
            <person name="Winkler S."/>
            <person name="Jermiin L.S."/>
            <person name="Skirmuntt E.C."/>
            <person name="Katzourakis A."/>
            <person name="Burkitt-Gray L."/>
            <person name="Ray D.A."/>
            <person name="Sullivan K.A.M."/>
            <person name="Roscito J.G."/>
            <person name="Kirilenko B.M."/>
            <person name="Davalos L.M."/>
            <person name="Corthals A.P."/>
            <person name="Power M.L."/>
            <person name="Jones G."/>
            <person name="Ransome R.D."/>
            <person name="Dechmann D.K.N."/>
            <person name="Locatelli A.G."/>
            <person name="Puechmaille S.J."/>
            <person name="Fedrigo O."/>
            <person name="Jarvis E.D."/>
            <person name="Hiller M."/>
            <person name="Vernes S.C."/>
            <person name="Myers E.W."/>
            <person name="Teeling E.C."/>
        </authorList>
    </citation>
    <scope>NUCLEOTIDE SEQUENCE [LARGE SCALE GENOMIC DNA]</scope>
    <source>
        <strain evidence="3">MRouAeg1</strain>
        <tissue evidence="3">Muscle</tissue>
    </source>
</reference>
<dbReference type="Gene3D" id="3.40.50.970">
    <property type="match status" value="1"/>
</dbReference>
<organism evidence="3 4">
    <name type="scientific">Rousettus aegyptiacus</name>
    <name type="common">Egyptian fruit bat</name>
    <name type="synonym">Pteropus aegyptiacus</name>
    <dbReference type="NCBI Taxonomy" id="9407"/>
    <lineage>
        <taxon>Eukaryota</taxon>
        <taxon>Metazoa</taxon>
        <taxon>Chordata</taxon>
        <taxon>Craniata</taxon>
        <taxon>Vertebrata</taxon>
        <taxon>Euteleostomi</taxon>
        <taxon>Mammalia</taxon>
        <taxon>Eutheria</taxon>
        <taxon>Laurasiatheria</taxon>
        <taxon>Chiroptera</taxon>
        <taxon>Yinpterochiroptera</taxon>
        <taxon>Pteropodoidea</taxon>
        <taxon>Pteropodidae</taxon>
        <taxon>Rousettinae</taxon>
        <taxon>Rousettus</taxon>
    </lineage>
</organism>
<gene>
    <name evidence="3" type="ORF">HJG63_019269</name>
</gene>
<dbReference type="PANTHER" id="PTHR43195:SF2">
    <property type="entry name" value="TRANSKETOLASE-LIKE PROTEIN 1"/>
    <property type="match status" value="1"/>
</dbReference>
<dbReference type="AlphaFoldDB" id="A0A7J8JP16"/>
<dbReference type="SUPFAM" id="SSF52518">
    <property type="entry name" value="Thiamin diphosphate-binding fold (THDP-binding)"/>
    <property type="match status" value="1"/>
</dbReference>
<dbReference type="PANTHER" id="PTHR43195">
    <property type="entry name" value="TRANSKETOLASE"/>
    <property type="match status" value="1"/>
</dbReference>
<dbReference type="EMBL" id="JACASE010000002">
    <property type="protein sequence ID" value="KAF6498200.1"/>
    <property type="molecule type" value="Genomic_DNA"/>
</dbReference>
<evidence type="ECO:0000256" key="2">
    <source>
        <dbReference type="ARBA" id="ARBA00023052"/>
    </source>
</evidence>
<keyword evidence="1" id="KW-0808">Transferase</keyword>
<evidence type="ECO:0000313" key="4">
    <source>
        <dbReference type="Proteomes" id="UP000593571"/>
    </source>
</evidence>
<name>A0A7J8JP16_ROUAE</name>
<dbReference type="Proteomes" id="UP000593571">
    <property type="component" value="Unassembled WGS sequence"/>
</dbReference>
<dbReference type="GO" id="GO:0004802">
    <property type="term" value="F:transketolase activity"/>
    <property type="evidence" value="ECO:0007669"/>
    <property type="project" value="TreeGrafter"/>
</dbReference>
<sequence length="129" mass="14380">MSVLFYITRFIRADPENPDSNRCILSKRQSFVDAAIRQLRQELGAVCGIVYPGKYFDKASYQVYCLMEDSESLEESFWEALAFSSHCSLDSLVAILHANCLCHGSAFALTTAQTSVKSTPKPLDGISTW</sequence>
<proteinExistence type="predicted"/>
<evidence type="ECO:0000256" key="1">
    <source>
        <dbReference type="ARBA" id="ARBA00022679"/>
    </source>
</evidence>
<dbReference type="InterPro" id="IPR029061">
    <property type="entry name" value="THDP-binding"/>
</dbReference>